<keyword evidence="3 7" id="KW-0812">Transmembrane</keyword>
<dbReference type="GO" id="GO:0022857">
    <property type="term" value="F:transmembrane transporter activity"/>
    <property type="evidence" value="ECO:0007669"/>
    <property type="project" value="InterPro"/>
</dbReference>
<evidence type="ECO:0000259" key="8">
    <source>
        <dbReference type="PROSITE" id="PS50850"/>
    </source>
</evidence>
<dbReference type="Gene3D" id="3.40.50.12780">
    <property type="entry name" value="N-terminal domain of ligase-like"/>
    <property type="match status" value="1"/>
</dbReference>
<dbReference type="EMBL" id="LSRX01000044">
    <property type="protein sequence ID" value="OLQ12364.1"/>
    <property type="molecule type" value="Genomic_DNA"/>
</dbReference>
<evidence type="ECO:0000313" key="10">
    <source>
        <dbReference type="Proteomes" id="UP000186817"/>
    </source>
</evidence>
<feature type="transmembrane region" description="Helical" evidence="7">
    <location>
        <begin position="1413"/>
        <end position="1436"/>
    </location>
</feature>
<feature type="region of interest" description="Disordered" evidence="6">
    <location>
        <begin position="392"/>
        <end position="455"/>
    </location>
</feature>
<dbReference type="PROSITE" id="PS00455">
    <property type="entry name" value="AMP_BINDING"/>
    <property type="match status" value="1"/>
</dbReference>
<evidence type="ECO:0000256" key="6">
    <source>
        <dbReference type="SAM" id="MobiDB-lite"/>
    </source>
</evidence>
<organism evidence="9 10">
    <name type="scientific">Symbiodinium microadriaticum</name>
    <name type="common">Dinoflagellate</name>
    <name type="synonym">Zooxanthella microadriatica</name>
    <dbReference type="NCBI Taxonomy" id="2951"/>
    <lineage>
        <taxon>Eukaryota</taxon>
        <taxon>Sar</taxon>
        <taxon>Alveolata</taxon>
        <taxon>Dinophyceae</taxon>
        <taxon>Suessiales</taxon>
        <taxon>Symbiodiniaceae</taxon>
        <taxon>Symbiodinium</taxon>
    </lineage>
</organism>
<accession>A0A1Q9EY43</accession>
<keyword evidence="2" id="KW-0813">Transport</keyword>
<dbReference type="InterPro" id="IPR020846">
    <property type="entry name" value="MFS_dom"/>
</dbReference>
<dbReference type="InterPro" id="IPR020845">
    <property type="entry name" value="AMP-binding_CS"/>
</dbReference>
<dbReference type="GO" id="GO:0042908">
    <property type="term" value="P:xenobiotic transport"/>
    <property type="evidence" value="ECO:0007669"/>
    <property type="project" value="UniProtKB-ARBA"/>
</dbReference>
<feature type="region of interest" description="Disordered" evidence="6">
    <location>
        <begin position="572"/>
        <end position="591"/>
    </location>
</feature>
<feature type="transmembrane region" description="Helical" evidence="7">
    <location>
        <begin position="1216"/>
        <end position="1239"/>
    </location>
</feature>
<dbReference type="PROSITE" id="PS00216">
    <property type="entry name" value="SUGAR_TRANSPORT_1"/>
    <property type="match status" value="1"/>
</dbReference>
<feature type="compositionally biased region" description="Basic residues" evidence="6">
    <location>
        <begin position="424"/>
        <end position="434"/>
    </location>
</feature>
<sequence length="2299" mass="250254">MLRAPGDVAKGSARINSLEGYSPAGQEEARTITCEVDSIGYWESHFAYDVGPEGPLSSPVLGAHGAKKDGMLQTPGRQRGLTRCRPIKHRPQPIKEEVEKTDESPGGCSPSKSASIPPATPADPEQPPPEPEEGEKRASKNAPLLLSLARFMTKVKAKKSKREKLEEFFYVAEEKEWAELQDKIDEMTMILMMALMMLTMAVDHDDYTLVIMMTTLTVMGNASTKKRNNAMRLVSGGGGGGSGVACEEEFGENWDRQQRRERNPRQQENIFDTLSFVRWKVNKQLRQAMQDVEKGNKVNLPRKQDRSAGPPPPDPVWIVGDREDSGLEKARERIATLRVAEAVLQFLFVLSAKKYRGKPFMPMGQGRGWRVDQDLFDHVDELFQQYGEAAAINEEDSESGHSDSESSSALQRRVVSAPASMRRVQARRITRSRAKAPEGPKRPQAQLQLSSGEQPVGSDLLAPACACQGPHSYCTLARQHLPEQVAKALSRKSSRSDKPRRVAEDPVLFVRKACASIVEGAMLSVATDLLMSADRKEYGEKDPFVRDPTVSSSVLAAVMAVLLFAVHSPAMSRAAPSPHSPRPFKRLRGGSDDLPAMDLDGKTGSVFNWSWPARVDELGRELPDCLAVTDDALTLTWAQLSRRSKAVAAALRSLGLTGSPSSVYPKRFGDIVGAPAPIVVMLPHAAESLILVLGVLRQGFPVLPLSITHGNRTQLLQRYQEAMALFEPVAVITDSPLVSELQAHRPALQVVSARELLAWDDIGDYEDVPSTTEHALAYMFTSGSTGQSKCVCLSNLMAYSETEGYPELFGKLGYWVDPHKDRWRIDHEMGWWGAAYFGEVDVALAMRMGIVFMKPTDPDWGARGVTVSGALPSQLSNLWPGAKNFPSCLRVIFSWAERCDVELGAMWKAAGVRMADLLIATEYFLTFASCNLETATSDGRSAHAMCPLGRAKVYLLDESFAPIEASQGEVSGLLGVAGPQVTPGYVERLDDGSVTIGSGPLSQDMFKVIDGDWVAVPKDIMKKQGDRYISVGRGGGTVKVKGGVLMATNVAELHFGSRAVALHRAMFATDLSVTEDIHVLLLQSSHELTATTVYNELAPPIHPSHVFQRFTQVAAVTAAVTVALLLLYDGLCGLRVKYPKRSQRKLSDTELALLTGAFAMEWFLTDQFLPSIPDIAAEFQVQEASIGVTLQMHQAASGISTLLVAPLSDRIGRRPVLLAGVLLLVVSTLCAGCAVSYPWFVLGRILQGVSQATATASLALLRDCYEDETERMAKLSVFAVVGLFGPTLAPSLGALLASWMGWRFSFLATVPLLVAVLAGLVLRLEETVPENAGESIFTAAKRTLCHLRRFLMMVTQTVLVAMITVIGARHAVNLEEEYGLPLMQTALVISCFSMPSIFMAILVNWLEWTPRRVYFTMAPLLLLTAIVKILVGVFFAKSMFCYIGAYLFFSLWPVTVVIAISTEFPQEMPDIAGAASAFFNAGPLIMSSLISLPGLALAKNHGASGLMMGGAVYLTLLALGTILLGCTLTGEEAEPAEVKEDPMLCNGVLKSEEPAPNEVKLENGGAVASACITDPLHVEGGSTVVLELRERDAWTLRDSLQQASFLRLPVLFTRKMLRNASTGKVQRSLLQEERKAELELELQAQAAIHTAQGSQVEWYLKLARRPLLAILLVQGGTVLRLGEALLAANPSLLACALVGVVKESVLQLCLVSWSYGALAQAGNLGGTPSLAAFGLTAVAGALAASWPGVAAGVAFLGAVVWKGLQIEKGSESRNGKDKAKRLITSIVVGLGLRLLPFKDASWIYSLGMVMLFAWNRRHVGSMKDFLRWCMVVPFFTGMLMKKAPMSLVIVLRSASPLFSLIFERFYPEPLRISRSMICAIVVMILGSSKGFSEFESDRVELFGSLLSKSGIAEVWKLVPQGCTAGKAQPSSAYPDGIGWVMLNSIVAVCDRLLQRLLLSKDQHPVDISKTGITAARLVINNMMGLIPVGMAAYFTGEVGRTTARQLPYAYANLTGHWLVHRLYWNLGPEPDQPPGSRCATSFLVMVNANKFVIIGIEAFGMHTKVLTHGQILGACLSIFGGILYGKARSQIEQEEDERKQLLPNVKVSADTTLACAYKRRLPAPPRASGGLAWAMQRVAAHCSSMVETLRYLVCFPILFVLALPSIMQFEFQGLAWKWLEKGGVPIARKKESSPWAGPSGHLEHVQSGMGRNEVIWVDTESNFMEDVAQEANEEVAAVVAQTPAAQLAQQLARQAGVDFRSVDSLRIARLSVLLKKHMRPVSLEALDLGQSCAVHLEES</sequence>
<feature type="compositionally biased region" description="Basic and acidic residues" evidence="6">
    <location>
        <begin position="291"/>
        <end position="306"/>
    </location>
</feature>
<feature type="transmembrane region" description="Helical" evidence="7">
    <location>
        <begin position="1472"/>
        <end position="1498"/>
    </location>
</feature>
<dbReference type="GO" id="GO:0005886">
    <property type="term" value="C:plasma membrane"/>
    <property type="evidence" value="ECO:0007669"/>
    <property type="project" value="TreeGrafter"/>
</dbReference>
<feature type="compositionally biased region" description="Basic residues" evidence="6">
    <location>
        <begin position="80"/>
        <end position="92"/>
    </location>
</feature>
<dbReference type="Pfam" id="PF07690">
    <property type="entry name" value="MFS_1"/>
    <property type="match status" value="1"/>
</dbReference>
<keyword evidence="5 7" id="KW-0472">Membrane</keyword>
<feature type="transmembrane region" description="Helical" evidence="7">
    <location>
        <begin position="1277"/>
        <end position="1298"/>
    </location>
</feature>
<keyword evidence="4 7" id="KW-1133">Transmembrane helix</keyword>
<feature type="transmembrane region" description="Helical" evidence="7">
    <location>
        <begin position="1350"/>
        <end position="1372"/>
    </location>
</feature>
<dbReference type="InterPro" id="IPR036259">
    <property type="entry name" value="MFS_trans_sf"/>
</dbReference>
<dbReference type="PANTHER" id="PTHR23502:SF132">
    <property type="entry name" value="POLYAMINE TRANSPORTER 2-RELATED"/>
    <property type="match status" value="1"/>
</dbReference>
<feature type="compositionally biased region" description="Basic and acidic residues" evidence="6">
    <location>
        <begin position="93"/>
        <end position="103"/>
    </location>
</feature>
<dbReference type="SUPFAM" id="SSF56801">
    <property type="entry name" value="Acetyl-CoA synthetase-like"/>
    <property type="match status" value="1"/>
</dbReference>
<gene>
    <name evidence="9" type="primary">cmlA</name>
    <name evidence="9" type="ORF">AK812_SmicGene3686</name>
</gene>
<feature type="transmembrane region" description="Helical" evidence="7">
    <location>
        <begin position="1113"/>
        <end position="1136"/>
    </location>
</feature>
<feature type="region of interest" description="Disordered" evidence="6">
    <location>
        <begin position="53"/>
        <end position="141"/>
    </location>
</feature>
<dbReference type="PROSITE" id="PS50850">
    <property type="entry name" value="MFS"/>
    <property type="match status" value="1"/>
</dbReference>
<dbReference type="Gene3D" id="1.20.1720.10">
    <property type="entry name" value="Multidrug resistance protein D"/>
    <property type="match status" value="1"/>
</dbReference>
<dbReference type="Proteomes" id="UP000186817">
    <property type="component" value="Unassembled WGS sequence"/>
</dbReference>
<evidence type="ECO:0000256" key="2">
    <source>
        <dbReference type="ARBA" id="ARBA00022448"/>
    </source>
</evidence>
<evidence type="ECO:0000256" key="7">
    <source>
        <dbReference type="SAM" id="Phobius"/>
    </source>
</evidence>
<feature type="domain" description="Major facilitator superfamily (MFS) profile" evidence="8">
    <location>
        <begin position="1150"/>
        <end position="1528"/>
    </location>
</feature>
<proteinExistence type="predicted"/>
<name>A0A1Q9EY43_SYMMI</name>
<reference evidence="9 10" key="1">
    <citation type="submission" date="2016-02" db="EMBL/GenBank/DDBJ databases">
        <title>Genome analysis of coral dinoflagellate symbionts highlights evolutionary adaptations to a symbiotic lifestyle.</title>
        <authorList>
            <person name="Aranda M."/>
            <person name="Li Y."/>
            <person name="Liew Y.J."/>
            <person name="Baumgarten S."/>
            <person name="Simakov O."/>
            <person name="Wilson M."/>
            <person name="Piel J."/>
            <person name="Ashoor H."/>
            <person name="Bougouffa S."/>
            <person name="Bajic V.B."/>
            <person name="Ryu T."/>
            <person name="Ravasi T."/>
            <person name="Bayer T."/>
            <person name="Micklem G."/>
            <person name="Kim H."/>
            <person name="Bhak J."/>
            <person name="Lajeunesse T.C."/>
            <person name="Voolstra C.R."/>
        </authorList>
    </citation>
    <scope>NUCLEOTIDE SEQUENCE [LARGE SCALE GENOMIC DNA]</scope>
    <source>
        <strain evidence="9 10">CCMP2467</strain>
    </source>
</reference>
<evidence type="ECO:0000256" key="3">
    <source>
        <dbReference type="ARBA" id="ARBA00022692"/>
    </source>
</evidence>
<dbReference type="InterPro" id="IPR011701">
    <property type="entry name" value="MFS"/>
</dbReference>
<evidence type="ECO:0000256" key="4">
    <source>
        <dbReference type="ARBA" id="ARBA00022989"/>
    </source>
</evidence>
<dbReference type="InterPro" id="IPR000873">
    <property type="entry name" value="AMP-dep_synth/lig_dom"/>
</dbReference>
<feature type="transmembrane region" description="Helical" evidence="7">
    <location>
        <begin position="1384"/>
        <end position="1406"/>
    </location>
</feature>
<keyword evidence="10" id="KW-1185">Reference proteome</keyword>
<feature type="compositionally biased region" description="Pro residues" evidence="6">
    <location>
        <begin position="118"/>
        <end position="129"/>
    </location>
</feature>
<dbReference type="OrthoDB" id="432121at2759"/>
<feature type="transmembrane region" description="Helical" evidence="7">
    <location>
        <begin position="1510"/>
        <end position="1530"/>
    </location>
</feature>
<dbReference type="GO" id="GO:0140115">
    <property type="term" value="P:export across plasma membrane"/>
    <property type="evidence" value="ECO:0007669"/>
    <property type="project" value="UniProtKB-ARBA"/>
</dbReference>
<feature type="region of interest" description="Disordered" evidence="6">
    <location>
        <begin position="290"/>
        <end position="320"/>
    </location>
</feature>
<feature type="region of interest" description="Disordered" evidence="6">
    <location>
        <begin position="1"/>
        <end position="28"/>
    </location>
</feature>
<dbReference type="Pfam" id="PF00501">
    <property type="entry name" value="AMP-binding"/>
    <property type="match status" value="1"/>
</dbReference>
<feature type="transmembrane region" description="Helical" evidence="7">
    <location>
        <begin position="1442"/>
        <end position="1460"/>
    </location>
</feature>
<evidence type="ECO:0000313" key="9">
    <source>
        <dbReference type="EMBL" id="OLQ12364.1"/>
    </source>
</evidence>
<comment type="subcellular location">
    <subcellularLocation>
        <location evidence="1">Membrane</location>
        <topology evidence="1">Multi-pass membrane protein</topology>
    </subcellularLocation>
</comment>
<evidence type="ECO:0000256" key="5">
    <source>
        <dbReference type="ARBA" id="ARBA00023136"/>
    </source>
</evidence>
<dbReference type="SUPFAM" id="SSF103473">
    <property type="entry name" value="MFS general substrate transporter"/>
    <property type="match status" value="1"/>
</dbReference>
<dbReference type="InterPro" id="IPR042099">
    <property type="entry name" value="ANL_N_sf"/>
</dbReference>
<dbReference type="InterPro" id="IPR005829">
    <property type="entry name" value="Sugar_transporter_CS"/>
</dbReference>
<dbReference type="PANTHER" id="PTHR23502">
    <property type="entry name" value="MAJOR FACILITATOR SUPERFAMILY"/>
    <property type="match status" value="1"/>
</dbReference>
<comment type="caution">
    <text evidence="9">The sequence shown here is derived from an EMBL/GenBank/DDBJ whole genome shotgun (WGS) entry which is preliminary data.</text>
</comment>
<feature type="transmembrane region" description="Helical" evidence="7">
    <location>
        <begin position="1304"/>
        <end position="1322"/>
    </location>
</feature>
<evidence type="ECO:0000256" key="1">
    <source>
        <dbReference type="ARBA" id="ARBA00004141"/>
    </source>
</evidence>
<protein>
    <submittedName>
        <fullName evidence="9">Chloramphenicol resistance protein</fullName>
    </submittedName>
</protein>